<dbReference type="EMBL" id="JAVHJL010000003">
    <property type="protein sequence ID" value="KAK6506633.1"/>
    <property type="molecule type" value="Genomic_DNA"/>
</dbReference>
<dbReference type="AlphaFoldDB" id="A0AAV9WCV6"/>
<dbReference type="Proteomes" id="UP001370758">
    <property type="component" value="Unassembled WGS sequence"/>
</dbReference>
<name>A0AAV9WCV6_9PEZI</name>
<organism evidence="3 4">
    <name type="scientific">Arthrobotrys musiformis</name>
    <dbReference type="NCBI Taxonomy" id="47236"/>
    <lineage>
        <taxon>Eukaryota</taxon>
        <taxon>Fungi</taxon>
        <taxon>Dikarya</taxon>
        <taxon>Ascomycota</taxon>
        <taxon>Pezizomycotina</taxon>
        <taxon>Orbiliomycetes</taxon>
        <taxon>Orbiliales</taxon>
        <taxon>Orbiliaceae</taxon>
        <taxon>Arthrobotrys</taxon>
    </lineage>
</organism>
<feature type="chain" id="PRO_5043552898" evidence="2">
    <location>
        <begin position="25"/>
        <end position="329"/>
    </location>
</feature>
<proteinExistence type="predicted"/>
<evidence type="ECO:0000313" key="4">
    <source>
        <dbReference type="Proteomes" id="UP001370758"/>
    </source>
</evidence>
<accession>A0AAV9WCV6</accession>
<keyword evidence="4" id="KW-1185">Reference proteome</keyword>
<sequence>MLLCSVYLTIVWISFPLIPKVVAPANIRYNRAPGCGAEPATITRQYFDAWFSDQKSSLQALAQAIEELDYLQEEGRCPSDVAYITEADRDTSYHIQPLIDRLFRARFQIGELVQASVEDDVEGYATYFDQADLSLTYQAVYKLERQADAEKDAVDALVADIANLPRLRYPDSNDQAQNVFDLAFAIDEGFPDGEYLVEYVTGARQNIQDRFDSVVKKIEKAIKEYDAELAIHDIRDKGGELDEWFPQGNSYRDIVGALIRWSYCWLEGVKGAAETLRAIPYLPEPDPRPERWGALGRGLSRIGRSFSSIGGRRGGQSRTPPRTYKNARC</sequence>
<feature type="signal peptide" evidence="2">
    <location>
        <begin position="1"/>
        <end position="24"/>
    </location>
</feature>
<feature type="region of interest" description="Disordered" evidence="1">
    <location>
        <begin position="304"/>
        <end position="329"/>
    </location>
</feature>
<keyword evidence="2" id="KW-0732">Signal</keyword>
<evidence type="ECO:0000256" key="1">
    <source>
        <dbReference type="SAM" id="MobiDB-lite"/>
    </source>
</evidence>
<evidence type="ECO:0000313" key="3">
    <source>
        <dbReference type="EMBL" id="KAK6506633.1"/>
    </source>
</evidence>
<evidence type="ECO:0000256" key="2">
    <source>
        <dbReference type="SAM" id="SignalP"/>
    </source>
</evidence>
<gene>
    <name evidence="3" type="ORF">TWF481_005089</name>
</gene>
<comment type="caution">
    <text evidence="3">The sequence shown here is derived from an EMBL/GenBank/DDBJ whole genome shotgun (WGS) entry which is preliminary data.</text>
</comment>
<reference evidence="3 4" key="1">
    <citation type="submission" date="2023-08" db="EMBL/GenBank/DDBJ databases">
        <authorList>
            <person name="Palmer J.M."/>
        </authorList>
    </citation>
    <scope>NUCLEOTIDE SEQUENCE [LARGE SCALE GENOMIC DNA]</scope>
    <source>
        <strain evidence="3 4">TWF481</strain>
    </source>
</reference>
<protein>
    <submittedName>
        <fullName evidence="3">Uncharacterized protein</fullName>
    </submittedName>
</protein>